<sequence length="73" mass="8339">MDNKQQQRTSSTLERPPLEANEADGKDSARQYKAHQKAITRGLRNFFNSVAAEPVPDEFMTLLRKMDEGKSEE</sequence>
<feature type="compositionally biased region" description="Polar residues" evidence="1">
    <location>
        <begin position="1"/>
        <end position="13"/>
    </location>
</feature>
<name>A0ABP3PBZ4_9PROT</name>
<dbReference type="RefSeq" id="WP_166931729.1">
    <property type="nucleotide sequence ID" value="NZ_BAAADD010000001.1"/>
</dbReference>
<evidence type="ECO:0000313" key="4">
    <source>
        <dbReference type="Proteomes" id="UP001499951"/>
    </source>
</evidence>
<proteinExistence type="predicted"/>
<feature type="region of interest" description="Disordered" evidence="1">
    <location>
        <begin position="1"/>
        <end position="35"/>
    </location>
</feature>
<dbReference type="EMBL" id="BAAADD010000001">
    <property type="protein sequence ID" value="GAA0560530.1"/>
    <property type="molecule type" value="Genomic_DNA"/>
</dbReference>
<dbReference type="Proteomes" id="UP001499951">
    <property type="component" value="Unassembled WGS sequence"/>
</dbReference>
<evidence type="ECO:0000259" key="2">
    <source>
        <dbReference type="Pfam" id="PF18557"/>
    </source>
</evidence>
<evidence type="ECO:0000313" key="3">
    <source>
        <dbReference type="EMBL" id="GAA0560530.1"/>
    </source>
</evidence>
<organism evidence="3 4">
    <name type="scientific">Rhizomicrobium electricum</name>
    <dbReference type="NCBI Taxonomy" id="480070"/>
    <lineage>
        <taxon>Bacteria</taxon>
        <taxon>Pseudomonadati</taxon>
        <taxon>Pseudomonadota</taxon>
        <taxon>Alphaproteobacteria</taxon>
        <taxon>Micropepsales</taxon>
        <taxon>Micropepsaceae</taxon>
        <taxon>Rhizomicrobium</taxon>
    </lineage>
</organism>
<evidence type="ECO:0000256" key="1">
    <source>
        <dbReference type="SAM" id="MobiDB-lite"/>
    </source>
</evidence>
<reference evidence="4" key="1">
    <citation type="journal article" date="2019" name="Int. J. Syst. Evol. Microbiol.">
        <title>The Global Catalogue of Microorganisms (GCM) 10K type strain sequencing project: providing services to taxonomists for standard genome sequencing and annotation.</title>
        <authorList>
            <consortium name="The Broad Institute Genomics Platform"/>
            <consortium name="The Broad Institute Genome Sequencing Center for Infectious Disease"/>
            <person name="Wu L."/>
            <person name="Ma J."/>
        </authorList>
    </citation>
    <scope>NUCLEOTIDE SEQUENCE [LARGE SCALE GENOMIC DNA]</scope>
    <source>
        <strain evidence="4">JCM 15089</strain>
    </source>
</reference>
<gene>
    <name evidence="3" type="ORF">GCM10008942_06270</name>
</gene>
<comment type="caution">
    <text evidence="3">The sequence shown here is derived from an EMBL/GenBank/DDBJ whole genome shotgun (WGS) entry which is preliminary data.</text>
</comment>
<keyword evidence="4" id="KW-1185">Reference proteome</keyword>
<feature type="domain" description="Anti-sigma factor NepR" evidence="2">
    <location>
        <begin position="36"/>
        <end position="68"/>
    </location>
</feature>
<dbReference type="Pfam" id="PF18557">
    <property type="entry name" value="NepR"/>
    <property type="match status" value="1"/>
</dbReference>
<dbReference type="InterPro" id="IPR041649">
    <property type="entry name" value="NepR"/>
</dbReference>
<protein>
    <recommendedName>
        <fullName evidence="2">Anti-sigma factor NepR domain-containing protein</fullName>
    </recommendedName>
</protein>
<accession>A0ABP3PBZ4</accession>